<dbReference type="GO" id="GO:0010041">
    <property type="term" value="P:response to iron(III) ion"/>
    <property type="evidence" value="ECO:0007669"/>
    <property type="project" value="TreeGrafter"/>
</dbReference>
<evidence type="ECO:0000256" key="5">
    <source>
        <dbReference type="ARBA" id="ARBA00022692"/>
    </source>
</evidence>
<feature type="transmembrane region" description="Helical" evidence="8">
    <location>
        <begin position="403"/>
        <end position="427"/>
    </location>
</feature>
<dbReference type="PANTHER" id="PTHR33908">
    <property type="entry name" value="MANNOSYLTRANSFERASE YKCB-RELATED"/>
    <property type="match status" value="1"/>
</dbReference>
<dbReference type="EMBL" id="CP036291">
    <property type="protein sequence ID" value="QDU87710.1"/>
    <property type="molecule type" value="Genomic_DNA"/>
</dbReference>
<evidence type="ECO:0000259" key="9">
    <source>
        <dbReference type="Pfam" id="PF13231"/>
    </source>
</evidence>
<dbReference type="GO" id="GO:0103015">
    <property type="term" value="F:4-amino-4-deoxy-L-arabinose transferase activity"/>
    <property type="evidence" value="ECO:0007669"/>
    <property type="project" value="UniProtKB-EC"/>
</dbReference>
<dbReference type="Pfam" id="PF13231">
    <property type="entry name" value="PMT_2"/>
    <property type="match status" value="1"/>
</dbReference>
<proteinExistence type="predicted"/>
<sequence length="600" mass="64048">MHAPCSPVTARWLPWGVALVAAVVFFTNLGGPLLFDEDEPKNAVCGREMLERGDWVVPTFNAQLRVDKPILIYWVMLVSYSLFGVNEFAARLGSSLAGVGSVVMTYHLGRLLLDRWAGALGATLLASGLMFAALSRASTPDALLICCTTAAFLAFVSGISRLRGGSFSGDGSALLRLSETPLPRVSWIAMYAAMGMAVLAKGPVGVVLPLFVIGLWASLVDIDPSSRTPVGLWRGVLHGLGRRLAPARLLRILLSLRVLPGALIVLTIALPWYVAVGLRTDGAWLAGFLGGHNVGRFMQPMENHRGPVIYYLVAIMVGFFPGSVFLPASITSSVLRVRGADPQRPSLGFLLCWIGGYVGFFTLAATKLPNYVTPCYPAVALVTGCWLVRACRLELPPLRRLRVGFSAFGIAGLAVGVGLIVLASTLLKADPWIGLPAVSAMFASTAALVMLYRNNRPRAMACFATGCVLFTTATVSFSAYRASPYQEGPRLAERIAAFEAGAPEPTRVALCGYFTPNLVFYLGRPVEQIGADAIADYLAGPSPGVVLVPGDVFEQIEPNLPEGATVVAEEKRFLRRNGRVVMLSKSPAIVAAAQSEAVIR</sequence>
<dbReference type="AlphaFoldDB" id="A0A518D8D1"/>
<dbReference type="RefSeq" id="WP_145281849.1">
    <property type="nucleotide sequence ID" value="NZ_CP036291.1"/>
</dbReference>
<dbReference type="GO" id="GO:0009103">
    <property type="term" value="P:lipopolysaccharide biosynthetic process"/>
    <property type="evidence" value="ECO:0007669"/>
    <property type="project" value="UniProtKB-ARBA"/>
</dbReference>
<keyword evidence="5 8" id="KW-0812">Transmembrane</keyword>
<feature type="transmembrane region" description="Helical" evidence="8">
    <location>
        <begin position="433"/>
        <end position="452"/>
    </location>
</feature>
<feature type="transmembrane region" description="Helical" evidence="8">
    <location>
        <begin position="12"/>
        <end position="35"/>
    </location>
</feature>
<feature type="domain" description="Glycosyltransferase RgtA/B/C/D-like" evidence="9">
    <location>
        <begin position="67"/>
        <end position="161"/>
    </location>
</feature>
<evidence type="ECO:0000256" key="2">
    <source>
        <dbReference type="ARBA" id="ARBA00022475"/>
    </source>
</evidence>
<evidence type="ECO:0000256" key="8">
    <source>
        <dbReference type="SAM" id="Phobius"/>
    </source>
</evidence>
<keyword evidence="3 10" id="KW-0328">Glycosyltransferase</keyword>
<protein>
    <submittedName>
        <fullName evidence="10">Undecaprenyl phosphate-alpha-4-amino-4-deoxy-L-arabinose arabinosyl transferase</fullName>
        <ecNumber evidence="10">2.4.2.43</ecNumber>
    </submittedName>
</protein>
<feature type="transmembrane region" description="Helical" evidence="8">
    <location>
        <begin position="142"/>
        <end position="160"/>
    </location>
</feature>
<keyword evidence="4 10" id="KW-0808">Transferase</keyword>
<dbReference type="InterPro" id="IPR038731">
    <property type="entry name" value="RgtA/B/C-like"/>
</dbReference>
<dbReference type="GO" id="GO:0005886">
    <property type="term" value="C:plasma membrane"/>
    <property type="evidence" value="ECO:0007669"/>
    <property type="project" value="UniProtKB-SubCell"/>
</dbReference>
<name>A0A518D8D1_9BACT</name>
<dbReference type="OrthoDB" id="9815691at2"/>
<keyword evidence="6 8" id="KW-1133">Transmembrane helix</keyword>
<dbReference type="KEGG" id="pnd:Pla175_10760"/>
<accession>A0A518D8D1</accession>
<dbReference type="EC" id="2.4.2.43" evidence="10"/>
<keyword evidence="11" id="KW-1185">Reference proteome</keyword>
<keyword evidence="7 8" id="KW-0472">Membrane</keyword>
<keyword evidence="2" id="KW-1003">Cell membrane</keyword>
<reference evidence="10 11" key="1">
    <citation type="submission" date="2019-02" db="EMBL/GenBank/DDBJ databases">
        <title>Deep-cultivation of Planctomycetes and their phenomic and genomic characterization uncovers novel biology.</title>
        <authorList>
            <person name="Wiegand S."/>
            <person name="Jogler M."/>
            <person name="Boedeker C."/>
            <person name="Pinto D."/>
            <person name="Vollmers J."/>
            <person name="Rivas-Marin E."/>
            <person name="Kohn T."/>
            <person name="Peeters S.H."/>
            <person name="Heuer A."/>
            <person name="Rast P."/>
            <person name="Oberbeckmann S."/>
            <person name="Bunk B."/>
            <person name="Jeske O."/>
            <person name="Meyerdierks A."/>
            <person name="Storesund J.E."/>
            <person name="Kallscheuer N."/>
            <person name="Luecker S."/>
            <person name="Lage O.M."/>
            <person name="Pohl T."/>
            <person name="Merkel B.J."/>
            <person name="Hornburger P."/>
            <person name="Mueller R.-W."/>
            <person name="Bruemmer F."/>
            <person name="Labrenz M."/>
            <person name="Spormann A.M."/>
            <person name="Op den Camp H."/>
            <person name="Overmann J."/>
            <person name="Amann R."/>
            <person name="Jetten M.S.M."/>
            <person name="Mascher T."/>
            <person name="Medema M.H."/>
            <person name="Devos D.P."/>
            <person name="Kaster A.-K."/>
            <person name="Ovreas L."/>
            <person name="Rohde M."/>
            <person name="Galperin M.Y."/>
            <person name="Jogler C."/>
        </authorList>
    </citation>
    <scope>NUCLEOTIDE SEQUENCE [LARGE SCALE GENOMIC DNA]</scope>
    <source>
        <strain evidence="10 11">Pla175</strain>
    </source>
</reference>
<evidence type="ECO:0000256" key="7">
    <source>
        <dbReference type="ARBA" id="ARBA00023136"/>
    </source>
</evidence>
<dbReference type="PANTHER" id="PTHR33908:SF3">
    <property type="entry name" value="UNDECAPRENYL PHOSPHATE-ALPHA-4-AMINO-4-DEOXY-L-ARABINOSE ARABINOSYL TRANSFERASE"/>
    <property type="match status" value="1"/>
</dbReference>
<evidence type="ECO:0000313" key="10">
    <source>
        <dbReference type="EMBL" id="QDU87710.1"/>
    </source>
</evidence>
<evidence type="ECO:0000256" key="4">
    <source>
        <dbReference type="ARBA" id="ARBA00022679"/>
    </source>
</evidence>
<feature type="transmembrane region" description="Helical" evidence="8">
    <location>
        <begin position="70"/>
        <end position="89"/>
    </location>
</feature>
<evidence type="ECO:0000256" key="3">
    <source>
        <dbReference type="ARBA" id="ARBA00022676"/>
    </source>
</evidence>
<dbReference type="Proteomes" id="UP000317429">
    <property type="component" value="Chromosome"/>
</dbReference>
<feature type="transmembrane region" description="Helical" evidence="8">
    <location>
        <begin position="347"/>
        <end position="365"/>
    </location>
</feature>
<gene>
    <name evidence="10" type="primary">arnT</name>
    <name evidence="10" type="ORF">Pla175_10760</name>
</gene>
<comment type="subcellular location">
    <subcellularLocation>
        <location evidence="1">Cell membrane</location>
        <topology evidence="1">Multi-pass membrane protein</topology>
    </subcellularLocation>
</comment>
<feature type="transmembrane region" description="Helical" evidence="8">
    <location>
        <begin position="459"/>
        <end position="480"/>
    </location>
</feature>
<dbReference type="InterPro" id="IPR050297">
    <property type="entry name" value="LipidA_mod_glycosyltrf_83"/>
</dbReference>
<feature type="transmembrane region" description="Helical" evidence="8">
    <location>
        <begin position="116"/>
        <end position="135"/>
    </location>
</feature>
<feature type="transmembrane region" description="Helical" evidence="8">
    <location>
        <begin position="371"/>
        <end position="391"/>
    </location>
</feature>
<organism evidence="10 11">
    <name type="scientific">Pirellulimonas nuda</name>
    <dbReference type="NCBI Taxonomy" id="2528009"/>
    <lineage>
        <taxon>Bacteria</taxon>
        <taxon>Pseudomonadati</taxon>
        <taxon>Planctomycetota</taxon>
        <taxon>Planctomycetia</taxon>
        <taxon>Pirellulales</taxon>
        <taxon>Lacipirellulaceae</taxon>
        <taxon>Pirellulimonas</taxon>
    </lineage>
</organism>
<evidence type="ECO:0000256" key="6">
    <source>
        <dbReference type="ARBA" id="ARBA00022989"/>
    </source>
</evidence>
<feature type="transmembrane region" description="Helical" evidence="8">
    <location>
        <begin position="188"/>
        <end position="217"/>
    </location>
</feature>
<feature type="transmembrane region" description="Helical" evidence="8">
    <location>
        <begin position="308"/>
        <end position="335"/>
    </location>
</feature>
<feature type="transmembrane region" description="Helical" evidence="8">
    <location>
        <begin position="252"/>
        <end position="274"/>
    </location>
</feature>
<evidence type="ECO:0000256" key="1">
    <source>
        <dbReference type="ARBA" id="ARBA00004651"/>
    </source>
</evidence>
<evidence type="ECO:0000313" key="11">
    <source>
        <dbReference type="Proteomes" id="UP000317429"/>
    </source>
</evidence>